<dbReference type="Pfam" id="PF00067">
    <property type="entry name" value="p450"/>
    <property type="match status" value="1"/>
</dbReference>
<keyword evidence="2" id="KW-0560">Oxidoreductase</keyword>
<gene>
    <name evidence="3" type="ORF">SAMN06272739_1849</name>
</gene>
<dbReference type="InterPro" id="IPR001128">
    <property type="entry name" value="Cyt_P450"/>
</dbReference>
<keyword evidence="2" id="KW-0503">Monooxygenase</keyword>
<keyword evidence="2" id="KW-0349">Heme</keyword>
<dbReference type="PANTHER" id="PTHR46696">
    <property type="entry name" value="P450, PUTATIVE (EUROFUNG)-RELATED"/>
    <property type="match status" value="1"/>
</dbReference>
<dbReference type="InterPro" id="IPR036396">
    <property type="entry name" value="Cyt_P450_sf"/>
</dbReference>
<dbReference type="GO" id="GO:0004497">
    <property type="term" value="F:monooxygenase activity"/>
    <property type="evidence" value="ECO:0007669"/>
    <property type="project" value="UniProtKB-KW"/>
</dbReference>
<dbReference type="EMBL" id="OCNK01000002">
    <property type="protein sequence ID" value="SOD98341.1"/>
    <property type="molecule type" value="Genomic_DNA"/>
</dbReference>
<dbReference type="GO" id="GO:0005506">
    <property type="term" value="F:iron ion binding"/>
    <property type="evidence" value="ECO:0007669"/>
    <property type="project" value="InterPro"/>
</dbReference>
<dbReference type="GO" id="GO:0016705">
    <property type="term" value="F:oxidoreductase activity, acting on paired donors, with incorporation or reduction of molecular oxygen"/>
    <property type="evidence" value="ECO:0007669"/>
    <property type="project" value="InterPro"/>
</dbReference>
<evidence type="ECO:0000256" key="2">
    <source>
        <dbReference type="RuleBase" id="RU000461"/>
    </source>
</evidence>
<dbReference type="PROSITE" id="PS00086">
    <property type="entry name" value="CYTOCHROME_P450"/>
    <property type="match status" value="1"/>
</dbReference>
<dbReference type="GO" id="GO:0020037">
    <property type="term" value="F:heme binding"/>
    <property type="evidence" value="ECO:0007669"/>
    <property type="project" value="InterPro"/>
</dbReference>
<dbReference type="RefSeq" id="WP_097183583.1">
    <property type="nucleotide sequence ID" value="NZ_OCNK01000002.1"/>
</dbReference>
<dbReference type="SUPFAM" id="SSF48264">
    <property type="entry name" value="Cytochrome P450"/>
    <property type="match status" value="1"/>
</dbReference>
<organism evidence="3 4">
    <name type="scientific">Blastococcus haudaquaticus</name>
    <dbReference type="NCBI Taxonomy" id="1938745"/>
    <lineage>
        <taxon>Bacteria</taxon>
        <taxon>Bacillati</taxon>
        <taxon>Actinomycetota</taxon>
        <taxon>Actinomycetes</taxon>
        <taxon>Geodermatophilales</taxon>
        <taxon>Geodermatophilaceae</taxon>
        <taxon>Blastococcus</taxon>
    </lineage>
</organism>
<keyword evidence="2" id="KW-0408">Iron</keyword>
<comment type="similarity">
    <text evidence="1 2">Belongs to the cytochrome P450 family.</text>
</comment>
<dbReference type="Proteomes" id="UP000219482">
    <property type="component" value="Unassembled WGS sequence"/>
</dbReference>
<reference evidence="4" key="1">
    <citation type="submission" date="2017-09" db="EMBL/GenBank/DDBJ databases">
        <authorList>
            <person name="Varghese N."/>
            <person name="Submissions S."/>
        </authorList>
    </citation>
    <scope>NUCLEOTIDE SEQUENCE [LARGE SCALE GENOMIC DNA]</scope>
    <source>
        <strain evidence="4">DSM 44270</strain>
    </source>
</reference>
<name>A0A286GRZ8_9ACTN</name>
<evidence type="ECO:0000313" key="4">
    <source>
        <dbReference type="Proteomes" id="UP000219482"/>
    </source>
</evidence>
<dbReference type="PANTHER" id="PTHR46696:SF6">
    <property type="entry name" value="P450, PUTATIVE (EUROFUNG)-RELATED"/>
    <property type="match status" value="1"/>
</dbReference>
<accession>A0A286GRZ8</accession>
<dbReference type="OrthoDB" id="54272at2"/>
<sequence length="392" mass="42939">MSDFDPLASDAPDDALAMYADLRGRCPVAHTDAYGGHWALTRYADVAAAAADSRTFISSVRAVVPSDPRGLRRPPLNFDAPAHTPYRKALDRTLQRSRIAKLEPRLREHAVRELAPMVERASGDVAQEYGARFPAWVTTEWLNLPDETAPQLADTATAWVRAWRRMDGPVVNEMSERMYGIARDLVAARRTAPLPVEDDPASSLLAERVDGQPLDEEHLVGALRQSLVVGMVAPPILLGSICVHLSRDQELQARLRAHPELLPAAVEEFLRLYTPYRGFARTVAQEVELHGRRIPPAEPVTLVYASANRDAEQFPDPDRFVLDRPNIAGHLAFGRGRHRCAGMPLARLAVLVALGELLTGTSGFEVDGPLEGARMPEIGYVSVPLRITGGAA</sequence>
<evidence type="ECO:0000256" key="1">
    <source>
        <dbReference type="ARBA" id="ARBA00010617"/>
    </source>
</evidence>
<keyword evidence="2" id="KW-0479">Metal-binding</keyword>
<dbReference type="Gene3D" id="1.10.630.10">
    <property type="entry name" value="Cytochrome P450"/>
    <property type="match status" value="1"/>
</dbReference>
<dbReference type="AlphaFoldDB" id="A0A286GRZ8"/>
<evidence type="ECO:0000313" key="3">
    <source>
        <dbReference type="EMBL" id="SOD98341.1"/>
    </source>
</evidence>
<proteinExistence type="inferred from homology"/>
<dbReference type="InterPro" id="IPR017972">
    <property type="entry name" value="Cyt_P450_CS"/>
</dbReference>
<protein>
    <submittedName>
        <fullName evidence="3">Cytochrome P450</fullName>
    </submittedName>
</protein>
<keyword evidence="4" id="KW-1185">Reference proteome</keyword>